<keyword evidence="3" id="KW-0732">Signal</keyword>
<reference evidence="5" key="1">
    <citation type="submission" date="2018-11" db="EMBL/GenBank/DDBJ databases">
        <authorList>
            <consortium name="Pathogen Informatics"/>
        </authorList>
    </citation>
    <scope>NUCLEOTIDE SEQUENCE</scope>
</reference>
<keyword evidence="6" id="KW-1185">Reference proteome</keyword>
<dbReference type="PANTHER" id="PTHR43730:SF1">
    <property type="entry name" value="BETA-MANNOSIDASE"/>
    <property type="match status" value="1"/>
</dbReference>
<evidence type="ECO:0000256" key="3">
    <source>
        <dbReference type="SAM" id="SignalP"/>
    </source>
</evidence>
<keyword evidence="2" id="KW-0326">Glycosidase</keyword>
<organism evidence="5 6">
    <name type="scientific">Protopolystoma xenopodis</name>
    <dbReference type="NCBI Taxonomy" id="117903"/>
    <lineage>
        <taxon>Eukaryota</taxon>
        <taxon>Metazoa</taxon>
        <taxon>Spiralia</taxon>
        <taxon>Lophotrochozoa</taxon>
        <taxon>Platyhelminthes</taxon>
        <taxon>Monogenea</taxon>
        <taxon>Polyopisthocotylea</taxon>
        <taxon>Polystomatidea</taxon>
        <taxon>Polystomatidae</taxon>
        <taxon>Protopolystoma</taxon>
    </lineage>
</organism>
<evidence type="ECO:0000259" key="4">
    <source>
        <dbReference type="Pfam" id="PF22666"/>
    </source>
</evidence>
<evidence type="ECO:0000256" key="2">
    <source>
        <dbReference type="ARBA" id="ARBA00023295"/>
    </source>
</evidence>
<comment type="caution">
    <text evidence="5">The sequence shown here is derived from an EMBL/GenBank/DDBJ whole genome shotgun (WGS) entry which is preliminary data.</text>
</comment>
<dbReference type="SUPFAM" id="SSF49303">
    <property type="entry name" value="beta-Galactosidase/glucuronidase domain"/>
    <property type="match status" value="1"/>
</dbReference>
<protein>
    <recommendedName>
        <fullName evidence="4">Beta-mannosidase-like galactose-binding domain-containing protein</fullName>
    </recommendedName>
</protein>
<name>A0A448WWC8_9PLAT</name>
<dbReference type="SUPFAM" id="SSF49785">
    <property type="entry name" value="Galactose-binding domain-like"/>
    <property type="match status" value="1"/>
</dbReference>
<dbReference type="Proteomes" id="UP000784294">
    <property type="component" value="Unassembled WGS sequence"/>
</dbReference>
<evidence type="ECO:0000256" key="1">
    <source>
        <dbReference type="ARBA" id="ARBA00022801"/>
    </source>
</evidence>
<feature type="chain" id="PRO_5019353376" description="Beta-mannosidase-like galactose-binding domain-containing protein" evidence="3">
    <location>
        <begin position="18"/>
        <end position="348"/>
    </location>
</feature>
<dbReference type="EMBL" id="CAAALY010052869">
    <property type="protein sequence ID" value="VEL21742.1"/>
    <property type="molecule type" value="Genomic_DNA"/>
</dbReference>
<dbReference type="InterPro" id="IPR054593">
    <property type="entry name" value="Beta-mannosidase-like_N2"/>
</dbReference>
<dbReference type="GO" id="GO:0006516">
    <property type="term" value="P:glycoprotein catabolic process"/>
    <property type="evidence" value="ECO:0007669"/>
    <property type="project" value="TreeGrafter"/>
</dbReference>
<feature type="domain" description="Beta-mannosidase-like galactose-binding" evidence="4">
    <location>
        <begin position="30"/>
        <end position="204"/>
    </location>
</feature>
<dbReference type="Gene3D" id="2.60.120.260">
    <property type="entry name" value="Galactose-binding domain-like"/>
    <property type="match status" value="1"/>
</dbReference>
<dbReference type="GO" id="GO:0004567">
    <property type="term" value="F:beta-mannosidase activity"/>
    <property type="evidence" value="ECO:0007669"/>
    <property type="project" value="TreeGrafter"/>
</dbReference>
<dbReference type="InterPro" id="IPR008979">
    <property type="entry name" value="Galactose-bd-like_sf"/>
</dbReference>
<evidence type="ECO:0000313" key="6">
    <source>
        <dbReference type="Proteomes" id="UP000784294"/>
    </source>
</evidence>
<feature type="signal peptide" evidence="3">
    <location>
        <begin position="1"/>
        <end position="17"/>
    </location>
</feature>
<dbReference type="AlphaFoldDB" id="A0A448WWC8"/>
<dbReference type="OrthoDB" id="2866996at2759"/>
<dbReference type="InterPro" id="IPR050887">
    <property type="entry name" value="Beta-mannosidase_GH2"/>
</dbReference>
<gene>
    <name evidence="5" type="ORF">PXEA_LOCUS15182</name>
</gene>
<dbReference type="InterPro" id="IPR036156">
    <property type="entry name" value="Beta-gal/glucu_dom_sf"/>
</dbReference>
<dbReference type="PANTHER" id="PTHR43730">
    <property type="entry name" value="BETA-MANNOSIDASE"/>
    <property type="match status" value="1"/>
</dbReference>
<accession>A0A448WWC8</accession>
<sequence length="348" mass="40266">MLLLGCILSVLLHVAAGFTTSLSGKWSVISANYQSTQNVHGGWDMYSAFYDEKSFGDPLEGYRDIESRWLAKRNWTFIHKFSWHRDQRDFHSLELYIDGIDGFGCLFINDRKLSCLDNSFLNEFWRIDGLVKDGAENILRIEFKSSIETAMQIANSIRRHGDNIPPPDCWPKSYRGECHVNLIRTTQASFGWDWGPAFPIQGFWNIPKLVYSRYGIRLGEGFKFFSTYRQRFDGESLWYADVLIEVRQIDNVGLLDACLLLDLLEKPNVHLRRCFHMGSQPSKLDVHAVLLEGETDITPWWPNNIETGPHVYTLRVRLVGPSDELFDEAKHDVGFRTVELIQLKCELY</sequence>
<proteinExistence type="predicted"/>
<evidence type="ECO:0000313" key="5">
    <source>
        <dbReference type="EMBL" id="VEL21742.1"/>
    </source>
</evidence>
<keyword evidence="1" id="KW-0378">Hydrolase</keyword>
<dbReference type="Pfam" id="PF22666">
    <property type="entry name" value="Glyco_hydro_2_N2"/>
    <property type="match status" value="1"/>
</dbReference>